<evidence type="ECO:0000256" key="1">
    <source>
        <dbReference type="ARBA" id="ARBA00004141"/>
    </source>
</evidence>
<dbReference type="InterPro" id="IPR006762">
    <property type="entry name" value="Gtr1_RagA"/>
</dbReference>
<proteinExistence type="inferred from homology"/>
<evidence type="ECO:0000256" key="10">
    <source>
        <dbReference type="ARBA" id="ARBA00023004"/>
    </source>
</evidence>
<evidence type="ECO:0000256" key="4">
    <source>
        <dbReference type="ARBA" id="ARBA00022490"/>
    </source>
</evidence>
<evidence type="ECO:0000313" key="15">
    <source>
        <dbReference type="EMBL" id="EWC47430.1"/>
    </source>
</evidence>
<dbReference type="GO" id="GO:0005525">
    <property type="term" value="F:GTP binding"/>
    <property type="evidence" value="ECO:0007669"/>
    <property type="project" value="UniProtKB-UniRule"/>
</dbReference>
<dbReference type="Pfam" id="PF04670">
    <property type="entry name" value="Gtr1_RagA"/>
    <property type="match status" value="1"/>
</dbReference>
<accession>W7IEH8</accession>
<dbReference type="Proteomes" id="UP000024837">
    <property type="component" value="Unassembled WGS sequence"/>
</dbReference>
<dbReference type="CDD" id="cd03499">
    <property type="entry name" value="SQR_TypeC_SdhC"/>
    <property type="match status" value="1"/>
</dbReference>
<evidence type="ECO:0000256" key="6">
    <source>
        <dbReference type="ARBA" id="ARBA00022692"/>
    </source>
</evidence>
<dbReference type="GO" id="GO:1990131">
    <property type="term" value="C:Gtr1-Gtr2 GTPase complex"/>
    <property type="evidence" value="ECO:0007669"/>
    <property type="project" value="UniProtKB-UniRule"/>
</dbReference>
<dbReference type="CDD" id="cd11384">
    <property type="entry name" value="RagA_like"/>
    <property type="match status" value="1"/>
</dbReference>
<evidence type="ECO:0000313" key="16">
    <source>
        <dbReference type="Proteomes" id="UP000024837"/>
    </source>
</evidence>
<comment type="function">
    <text evidence="13">GTPase involved in activation of the TORC1 signaling pathway, which promotes growth and represses autophagy in nutrient-rich conditions.</text>
</comment>
<feature type="transmembrane region" description="Helical" evidence="14">
    <location>
        <begin position="437"/>
        <end position="457"/>
    </location>
</feature>
<dbReference type="GO" id="GO:0046872">
    <property type="term" value="F:metal ion binding"/>
    <property type="evidence" value="ECO:0007669"/>
    <property type="project" value="UniProtKB-KW"/>
</dbReference>
<dbReference type="EMBL" id="KI966410">
    <property type="protein sequence ID" value="EWC47430.1"/>
    <property type="molecule type" value="Genomic_DNA"/>
</dbReference>
<dbReference type="PANTHER" id="PTHR11259:SF1">
    <property type="entry name" value="RAS-RELATED GTP-BINDING PROTEIN"/>
    <property type="match status" value="1"/>
</dbReference>
<dbReference type="SUPFAM" id="SSF52540">
    <property type="entry name" value="P-loop containing nucleoside triphosphate hydrolases"/>
    <property type="match status" value="1"/>
</dbReference>
<dbReference type="InterPro" id="IPR039397">
    <property type="entry name" value="RagA/B"/>
</dbReference>
<dbReference type="GO" id="GO:0009267">
    <property type="term" value="P:cellular response to starvation"/>
    <property type="evidence" value="ECO:0007669"/>
    <property type="project" value="TreeGrafter"/>
</dbReference>
<dbReference type="NCBIfam" id="TIGR02970">
    <property type="entry name" value="succ_dehyd_cytB"/>
    <property type="match status" value="1"/>
</dbReference>
<dbReference type="FunFam" id="3.40.50.300:FF:000488">
    <property type="entry name" value="Small monomeric GTPase (Gtr1)"/>
    <property type="match status" value="1"/>
</dbReference>
<comment type="similarity">
    <text evidence="3 13">Belongs to the GTR/RAG GTP-binding protein family.</text>
</comment>
<dbReference type="GO" id="GO:1904263">
    <property type="term" value="P:positive regulation of TORC1 signaling"/>
    <property type="evidence" value="ECO:0007669"/>
    <property type="project" value="EnsemblFungi"/>
</dbReference>
<dbReference type="InterPro" id="IPR018495">
    <property type="entry name" value="Succ_DH_cyt_bsu_CS"/>
</dbReference>
<comment type="subunit">
    <text evidence="13">Component of the GSE complex.</text>
</comment>
<dbReference type="InterPro" id="IPR000701">
    <property type="entry name" value="SuccDH_FuR_B_TM-su"/>
</dbReference>
<keyword evidence="4" id="KW-0963">Cytoplasm</keyword>
<keyword evidence="5" id="KW-0349">Heme</keyword>
<dbReference type="OrthoDB" id="10020193at2759"/>
<dbReference type="AlphaFoldDB" id="W7IEH8"/>
<dbReference type="GO" id="GO:0003924">
    <property type="term" value="F:GTPase activity"/>
    <property type="evidence" value="ECO:0007669"/>
    <property type="project" value="UniProtKB-UniRule"/>
</dbReference>
<protein>
    <recommendedName>
        <fullName evidence="13">GTP-binding protein</fullName>
    </recommendedName>
</protein>
<keyword evidence="16" id="KW-1185">Reference proteome</keyword>
<dbReference type="InterPro" id="IPR014314">
    <property type="entry name" value="Succ_DH_cytb556"/>
</dbReference>
<evidence type="ECO:0000256" key="2">
    <source>
        <dbReference type="ARBA" id="ARBA00004496"/>
    </source>
</evidence>
<dbReference type="InterPro" id="IPR034804">
    <property type="entry name" value="SQR/QFR_C/D"/>
</dbReference>
<dbReference type="GO" id="GO:0006099">
    <property type="term" value="P:tricarboxylic acid cycle"/>
    <property type="evidence" value="ECO:0007669"/>
    <property type="project" value="InterPro"/>
</dbReference>
<dbReference type="SUPFAM" id="SSF81343">
    <property type="entry name" value="Fumarate reductase respiratory complex transmembrane subunits"/>
    <property type="match status" value="1"/>
</dbReference>
<dbReference type="InterPro" id="IPR027417">
    <property type="entry name" value="P-loop_NTPase"/>
</dbReference>
<keyword evidence="11 13" id="KW-0342">GTP-binding</keyword>
<keyword evidence="7" id="KW-0479">Metal-binding</keyword>
<dbReference type="Gene3D" id="1.20.1300.10">
    <property type="entry name" value="Fumarate reductase/succinate dehydrogenase, transmembrane subunit"/>
    <property type="match status" value="1"/>
</dbReference>
<evidence type="ECO:0000256" key="9">
    <source>
        <dbReference type="ARBA" id="ARBA00022989"/>
    </source>
</evidence>
<keyword evidence="8 13" id="KW-0547">Nucleotide-binding</keyword>
<feature type="transmembrane region" description="Helical" evidence="14">
    <location>
        <begin position="359"/>
        <end position="383"/>
    </location>
</feature>
<keyword evidence="9 14" id="KW-1133">Transmembrane helix</keyword>
<keyword evidence="6 14" id="KW-0812">Transmembrane</keyword>
<dbReference type="GO" id="GO:1904262">
    <property type="term" value="P:negative regulation of TORC1 signaling"/>
    <property type="evidence" value="ECO:0007669"/>
    <property type="project" value="EnsemblFungi"/>
</dbReference>
<evidence type="ECO:0000256" key="12">
    <source>
        <dbReference type="ARBA" id="ARBA00023136"/>
    </source>
</evidence>
<dbReference type="Gene3D" id="3.30.450.190">
    <property type="match status" value="1"/>
</dbReference>
<sequence length="458" mass="51273">MEDAKSRRKKKVLLMGKSGSGKSSMRSIVFSNYVAKDTRRLGATIDVEHNHVRFLGGLTLNLWDCGGQNAFIDNYLSSQRDHIFKHVEVLIYVFDIESREFDRDLLIYISCVEALRDNSPGAHIFCLIHKMDLVQPEYRDAAFQEHAVILRRKSLGMEITCFATSIWDETLYKAWATIVYTLIPNGPILERHLTAFAEIAEAEEVILFERTTFLVIAHVTRGPVQNPFPDRFEKISNIVKQFKQSCSKMASNFTAFELRAHKFSAFIDILTPNTYILVVMPANAAESTTTLMNIATCRKHFEKLEVIDRAVGSLLTTESVPASSASSILASQRLARPVSPHLTIYQPQLTWYLSMTNRITGVAISGIFYLFTIGYVLASPFGVNMSAASVSRKWGELSAPVKLAIKAPLATMFSFHCWNGVRHLVWDSARELSVRGVYRTGYGVLGLTVASTVGLLLA</sequence>
<evidence type="ECO:0000256" key="11">
    <source>
        <dbReference type="ARBA" id="ARBA00023134"/>
    </source>
</evidence>
<evidence type="ECO:0000256" key="14">
    <source>
        <dbReference type="SAM" id="Phobius"/>
    </source>
</evidence>
<keyword evidence="10" id="KW-0408">Iron</keyword>
<evidence type="ECO:0000256" key="7">
    <source>
        <dbReference type="ARBA" id="ARBA00022723"/>
    </source>
</evidence>
<organism evidence="15 16">
    <name type="scientific">Drechslerella stenobrocha 248</name>
    <dbReference type="NCBI Taxonomy" id="1043628"/>
    <lineage>
        <taxon>Eukaryota</taxon>
        <taxon>Fungi</taxon>
        <taxon>Dikarya</taxon>
        <taxon>Ascomycota</taxon>
        <taxon>Pezizomycotina</taxon>
        <taxon>Orbiliomycetes</taxon>
        <taxon>Orbiliales</taxon>
        <taxon>Orbiliaceae</taxon>
        <taxon>Drechslerella</taxon>
    </lineage>
</organism>
<dbReference type="FunFam" id="3.30.450.190:FF:000002">
    <property type="entry name" value="Ras-related GTP-binding protein A"/>
    <property type="match status" value="1"/>
</dbReference>
<evidence type="ECO:0000256" key="5">
    <source>
        <dbReference type="ARBA" id="ARBA00022617"/>
    </source>
</evidence>
<comment type="subcellular location">
    <subcellularLocation>
        <location evidence="2">Cytoplasm</location>
    </subcellularLocation>
    <subcellularLocation>
        <location evidence="1">Membrane</location>
        <topology evidence="1">Multi-pass membrane protein</topology>
    </subcellularLocation>
</comment>
<evidence type="ECO:0000256" key="8">
    <source>
        <dbReference type="ARBA" id="ARBA00022741"/>
    </source>
</evidence>
<evidence type="ECO:0000256" key="3">
    <source>
        <dbReference type="ARBA" id="ARBA00007756"/>
    </source>
</evidence>
<evidence type="ECO:0000256" key="13">
    <source>
        <dbReference type="RuleBase" id="RU367014"/>
    </source>
</evidence>
<dbReference type="PANTHER" id="PTHR11259">
    <property type="entry name" value="RAS-RELATED GTP BINDING RAG/GTR YEAST"/>
    <property type="match status" value="1"/>
</dbReference>
<reference evidence="15 16" key="1">
    <citation type="submission" date="2013-05" db="EMBL/GenBank/DDBJ databases">
        <title>Drechslerella stenobrocha genome reveals carnivorous origination and mechanical trapping mechanism of predatory fungi.</title>
        <authorList>
            <person name="Liu X."/>
            <person name="Zhang W."/>
            <person name="Liu K."/>
        </authorList>
    </citation>
    <scope>NUCLEOTIDE SEQUENCE [LARGE SCALE GENOMIC DNA]</scope>
    <source>
        <strain evidence="15 16">248</strain>
    </source>
</reference>
<dbReference type="GO" id="GO:0000329">
    <property type="term" value="C:fungal-type vacuole membrane"/>
    <property type="evidence" value="ECO:0007669"/>
    <property type="project" value="EnsemblFungi"/>
</dbReference>
<dbReference type="HOGENOM" id="CLU_044099_1_1_1"/>
<dbReference type="Pfam" id="PF01127">
    <property type="entry name" value="Sdh_cyt"/>
    <property type="match status" value="1"/>
</dbReference>
<dbReference type="PROSITE" id="PS01001">
    <property type="entry name" value="SDH_CYT_2"/>
    <property type="match status" value="1"/>
</dbReference>
<keyword evidence="12 14" id="KW-0472">Membrane</keyword>
<dbReference type="Gene3D" id="3.40.50.300">
    <property type="entry name" value="P-loop containing nucleotide triphosphate hydrolases"/>
    <property type="match status" value="1"/>
</dbReference>
<gene>
    <name evidence="15" type="ORF">DRE_00398</name>
</gene>
<dbReference type="GO" id="GO:0005634">
    <property type="term" value="C:nucleus"/>
    <property type="evidence" value="ECO:0007669"/>
    <property type="project" value="TreeGrafter"/>
</dbReference>
<dbReference type="GO" id="GO:0010507">
    <property type="term" value="P:negative regulation of autophagy"/>
    <property type="evidence" value="ECO:0007669"/>
    <property type="project" value="TreeGrafter"/>
</dbReference>
<dbReference type="GO" id="GO:0009055">
    <property type="term" value="F:electron transfer activity"/>
    <property type="evidence" value="ECO:0007669"/>
    <property type="project" value="InterPro"/>
</dbReference>
<name>W7IEH8_9PEZI</name>